<feature type="compositionally biased region" description="Polar residues" evidence="1">
    <location>
        <begin position="106"/>
        <end position="118"/>
    </location>
</feature>
<comment type="caution">
    <text evidence="3">The sequence shown here is derived from an EMBL/GenBank/DDBJ whole genome shotgun (WGS) entry which is preliminary data.</text>
</comment>
<evidence type="ECO:0000256" key="2">
    <source>
        <dbReference type="SAM" id="Phobius"/>
    </source>
</evidence>
<evidence type="ECO:0000313" key="3">
    <source>
        <dbReference type="EMBL" id="GMH55334.1"/>
    </source>
</evidence>
<proteinExistence type="predicted"/>
<protein>
    <submittedName>
        <fullName evidence="3">Uncharacterized protein</fullName>
    </submittedName>
</protein>
<evidence type="ECO:0000313" key="4">
    <source>
        <dbReference type="Proteomes" id="UP001165122"/>
    </source>
</evidence>
<sequence>MVGLSSVYAGLLWMQSNGWLLLVAALVCFCVKHKLGVTLKKDPPSVRTSEDLRKVRQKQQEAMEKAALEAAKKPKHSPSGDKKKETAGQIFSWVDDEKKNKKKMSGSYNHLLGQQTANYRPAKRTARRG</sequence>
<accession>A0A9W6ZIW7</accession>
<gene>
    <name evidence="3" type="ORF">TrLO_g5125</name>
</gene>
<feature type="transmembrane region" description="Helical" evidence="2">
    <location>
        <begin position="12"/>
        <end position="31"/>
    </location>
</feature>
<feature type="compositionally biased region" description="Basic and acidic residues" evidence="1">
    <location>
        <begin position="40"/>
        <end position="86"/>
    </location>
</feature>
<keyword evidence="4" id="KW-1185">Reference proteome</keyword>
<dbReference type="EMBL" id="BRXW01000443">
    <property type="protein sequence ID" value="GMH55334.1"/>
    <property type="molecule type" value="Genomic_DNA"/>
</dbReference>
<dbReference type="Proteomes" id="UP001165122">
    <property type="component" value="Unassembled WGS sequence"/>
</dbReference>
<name>A0A9W6ZIW7_9STRA</name>
<keyword evidence="2" id="KW-0812">Transmembrane</keyword>
<dbReference type="AlphaFoldDB" id="A0A9W6ZIW7"/>
<evidence type="ECO:0000256" key="1">
    <source>
        <dbReference type="SAM" id="MobiDB-lite"/>
    </source>
</evidence>
<reference evidence="4" key="1">
    <citation type="journal article" date="2023" name="Commun. Biol.">
        <title>Genome analysis of Parmales, the sister group of diatoms, reveals the evolutionary specialization of diatoms from phago-mixotrophs to photoautotrophs.</title>
        <authorList>
            <person name="Ban H."/>
            <person name="Sato S."/>
            <person name="Yoshikawa S."/>
            <person name="Yamada K."/>
            <person name="Nakamura Y."/>
            <person name="Ichinomiya M."/>
            <person name="Sato N."/>
            <person name="Blanc-Mathieu R."/>
            <person name="Endo H."/>
            <person name="Kuwata A."/>
            <person name="Ogata H."/>
        </authorList>
    </citation>
    <scope>NUCLEOTIDE SEQUENCE [LARGE SCALE GENOMIC DNA]</scope>
    <source>
        <strain evidence="4">NIES 3700</strain>
    </source>
</reference>
<keyword evidence="2" id="KW-1133">Transmembrane helix</keyword>
<organism evidence="3 4">
    <name type="scientific">Triparma laevis f. longispina</name>
    <dbReference type="NCBI Taxonomy" id="1714387"/>
    <lineage>
        <taxon>Eukaryota</taxon>
        <taxon>Sar</taxon>
        <taxon>Stramenopiles</taxon>
        <taxon>Ochrophyta</taxon>
        <taxon>Bolidophyceae</taxon>
        <taxon>Parmales</taxon>
        <taxon>Triparmaceae</taxon>
        <taxon>Triparma</taxon>
    </lineage>
</organism>
<keyword evidence="2" id="KW-0472">Membrane</keyword>
<feature type="region of interest" description="Disordered" evidence="1">
    <location>
        <begin position="40"/>
        <end position="129"/>
    </location>
</feature>